<dbReference type="EMBL" id="CP022515">
    <property type="protein sequence ID" value="ASO07101.1"/>
    <property type="molecule type" value="Genomic_DNA"/>
</dbReference>
<name>A0A221V1S4_9FLAO</name>
<dbReference type="Gene3D" id="2.120.10.30">
    <property type="entry name" value="TolB, C-terminal domain"/>
    <property type="match status" value="1"/>
</dbReference>
<sequence length="356" mass="39509">MKINICSLILFVITIVSCNSPKSDKYTGEAEKSIDNFPYITYNEQNLFPGDGSLLRVEDGVSLEDGRVVVVDQANGLRIIEKDGSNRPFGNYKDAGFINKPPNQIAGPNGLVLEHDGNHLLMCDVSDGKIYRTNIASEKTELIYDHNYGINAIYSDKTGAIWFTQCAENTNMGEMFMALNLSVPTGAIFRMADLKSFPIKIADSLYFSNGITMDKDEKTLYVSETMMDRVKSFNVDVTTGKAEYSGVVTNVATPDNILIDDHGNLIVASPANNQVIAFDFKNHSQHIIFDASTKENQEIANEWFRRSHLGIPRAELVTPNLFSPLPGLLTGMFFSKDGQTLYIANLGNDLVKLEYK</sequence>
<organism evidence="3 4">
    <name type="scientific">Arenibacter algicola</name>
    <dbReference type="NCBI Taxonomy" id="616991"/>
    <lineage>
        <taxon>Bacteria</taxon>
        <taxon>Pseudomonadati</taxon>
        <taxon>Bacteroidota</taxon>
        <taxon>Flavobacteriia</taxon>
        <taxon>Flavobacteriales</taxon>
        <taxon>Flavobacteriaceae</taxon>
        <taxon>Arenibacter</taxon>
    </lineage>
</organism>
<dbReference type="InterPro" id="IPR013658">
    <property type="entry name" value="SGL"/>
</dbReference>
<gene>
    <name evidence="3" type="ORF">AREALGSMS7_03682</name>
</gene>
<dbReference type="KEGG" id="aalg:AREALGSMS7_03682"/>
<evidence type="ECO:0000313" key="3">
    <source>
        <dbReference type="EMBL" id="ASO07101.1"/>
    </source>
</evidence>
<dbReference type="InterPro" id="IPR051262">
    <property type="entry name" value="SMP-30/CGR1_Lactonase"/>
</dbReference>
<dbReference type="Pfam" id="PF08450">
    <property type="entry name" value="SGL"/>
    <property type="match status" value="1"/>
</dbReference>
<keyword evidence="1" id="KW-0378">Hydrolase</keyword>
<dbReference type="SUPFAM" id="SSF63829">
    <property type="entry name" value="Calcium-dependent phosphotriesterase"/>
    <property type="match status" value="1"/>
</dbReference>
<evidence type="ECO:0000259" key="2">
    <source>
        <dbReference type="Pfam" id="PF08450"/>
    </source>
</evidence>
<dbReference type="PANTHER" id="PTHR47572:SF4">
    <property type="entry name" value="LACTONASE DRP35"/>
    <property type="match status" value="1"/>
</dbReference>
<evidence type="ECO:0000313" key="4">
    <source>
        <dbReference type="Proteomes" id="UP000204551"/>
    </source>
</evidence>
<accession>A0A221V1S4</accession>
<dbReference type="GO" id="GO:0016787">
    <property type="term" value="F:hydrolase activity"/>
    <property type="evidence" value="ECO:0007669"/>
    <property type="project" value="UniProtKB-KW"/>
</dbReference>
<proteinExistence type="predicted"/>
<reference evidence="3 4" key="1">
    <citation type="submission" date="2017-07" db="EMBL/GenBank/DDBJ databases">
        <title>Genome Sequence of Arenibacter algicola Strain SMS7 Isolated from a culture of the Diatom Skeletonema marinoi.</title>
        <authorList>
            <person name="Topel M."/>
            <person name="Pinder M.I.M."/>
            <person name="Johansson O.N."/>
            <person name="Kourtchenko O."/>
            <person name="Godhe A."/>
            <person name="Clarke A.K."/>
        </authorList>
    </citation>
    <scope>NUCLEOTIDE SEQUENCE [LARGE SCALE GENOMIC DNA]</scope>
    <source>
        <strain evidence="3 4">SMS7</strain>
    </source>
</reference>
<dbReference type="RefSeq" id="WP_093979450.1">
    <property type="nucleotide sequence ID" value="NZ_CP022515.1"/>
</dbReference>
<evidence type="ECO:0000256" key="1">
    <source>
        <dbReference type="ARBA" id="ARBA00022801"/>
    </source>
</evidence>
<dbReference type="Proteomes" id="UP000204551">
    <property type="component" value="Chromosome"/>
</dbReference>
<dbReference type="InterPro" id="IPR011042">
    <property type="entry name" value="6-blade_b-propeller_TolB-like"/>
</dbReference>
<dbReference type="AlphaFoldDB" id="A0A221V1S4"/>
<feature type="domain" description="SMP-30/Gluconolactonase/LRE-like region" evidence="2">
    <location>
        <begin position="148"/>
        <end position="282"/>
    </location>
</feature>
<protein>
    <submittedName>
        <fullName evidence="3">SMP-30/gluconolaconase/LRE-like region</fullName>
    </submittedName>
</protein>
<dbReference type="PROSITE" id="PS51257">
    <property type="entry name" value="PROKAR_LIPOPROTEIN"/>
    <property type="match status" value="1"/>
</dbReference>
<dbReference type="PANTHER" id="PTHR47572">
    <property type="entry name" value="LIPOPROTEIN-RELATED"/>
    <property type="match status" value="1"/>
</dbReference>